<dbReference type="EMBL" id="BAAAHH010000003">
    <property type="protein sequence ID" value="GAA0941346.1"/>
    <property type="molecule type" value="Genomic_DNA"/>
</dbReference>
<dbReference type="RefSeq" id="WP_344237474.1">
    <property type="nucleotide sequence ID" value="NZ_BAAAHH010000003.1"/>
</dbReference>
<accession>A0ABN1QE39</accession>
<gene>
    <name evidence="2" type="ORF">GCM10009550_11510</name>
</gene>
<reference evidence="2 3" key="1">
    <citation type="journal article" date="2019" name="Int. J. Syst. Evol. Microbiol.">
        <title>The Global Catalogue of Microorganisms (GCM) 10K type strain sequencing project: providing services to taxonomists for standard genome sequencing and annotation.</title>
        <authorList>
            <consortium name="The Broad Institute Genomics Platform"/>
            <consortium name="The Broad Institute Genome Sequencing Center for Infectious Disease"/>
            <person name="Wu L."/>
            <person name="Ma J."/>
        </authorList>
    </citation>
    <scope>NUCLEOTIDE SEQUENCE [LARGE SCALE GENOMIC DNA]</scope>
    <source>
        <strain evidence="2 3">JCM 10696</strain>
    </source>
</reference>
<protein>
    <recommendedName>
        <fullName evidence="4">SPW repeat-containing protein</fullName>
    </recommendedName>
</protein>
<feature type="transmembrane region" description="Helical" evidence="1">
    <location>
        <begin position="30"/>
        <end position="50"/>
    </location>
</feature>
<feature type="transmembrane region" description="Helical" evidence="1">
    <location>
        <begin position="7"/>
        <end position="24"/>
    </location>
</feature>
<keyword evidence="1" id="KW-1133">Transmembrane helix</keyword>
<evidence type="ECO:0000313" key="3">
    <source>
        <dbReference type="Proteomes" id="UP001500665"/>
    </source>
</evidence>
<organism evidence="2 3">
    <name type="scientific">Actinocorallia libanotica</name>
    <dbReference type="NCBI Taxonomy" id="46162"/>
    <lineage>
        <taxon>Bacteria</taxon>
        <taxon>Bacillati</taxon>
        <taxon>Actinomycetota</taxon>
        <taxon>Actinomycetes</taxon>
        <taxon>Streptosporangiales</taxon>
        <taxon>Thermomonosporaceae</taxon>
        <taxon>Actinocorallia</taxon>
    </lineage>
</organism>
<evidence type="ECO:0000313" key="2">
    <source>
        <dbReference type="EMBL" id="GAA0941346.1"/>
    </source>
</evidence>
<keyword evidence="3" id="KW-1185">Reference proteome</keyword>
<sequence length="55" mass="6032">MNNTLRWLLLGLVIAVNVAVSILFDGTWYGTVVNVISGLTVIGLVLDYLVRGREN</sequence>
<evidence type="ECO:0000256" key="1">
    <source>
        <dbReference type="SAM" id="Phobius"/>
    </source>
</evidence>
<comment type="caution">
    <text evidence="2">The sequence shown here is derived from an EMBL/GenBank/DDBJ whole genome shotgun (WGS) entry which is preliminary data.</text>
</comment>
<keyword evidence="1" id="KW-0472">Membrane</keyword>
<name>A0ABN1QE39_9ACTN</name>
<proteinExistence type="predicted"/>
<dbReference type="Proteomes" id="UP001500665">
    <property type="component" value="Unassembled WGS sequence"/>
</dbReference>
<keyword evidence="1" id="KW-0812">Transmembrane</keyword>
<evidence type="ECO:0008006" key="4">
    <source>
        <dbReference type="Google" id="ProtNLM"/>
    </source>
</evidence>